<evidence type="ECO:0000259" key="7">
    <source>
        <dbReference type="Pfam" id="PF01593"/>
    </source>
</evidence>
<dbReference type="AlphaFoldDB" id="A0A382MEA9"/>
<evidence type="ECO:0000256" key="4">
    <source>
        <dbReference type="ARBA" id="ARBA00023002"/>
    </source>
</evidence>
<evidence type="ECO:0000256" key="6">
    <source>
        <dbReference type="ARBA" id="ARBA00023444"/>
    </source>
</evidence>
<dbReference type="Gene3D" id="3.50.50.60">
    <property type="entry name" value="FAD/NAD(P)-binding domain"/>
    <property type="match status" value="1"/>
</dbReference>
<keyword evidence="5" id="KW-0350">Heme biosynthesis</keyword>
<dbReference type="InterPro" id="IPR050464">
    <property type="entry name" value="Zeta_carotene_desat/Oxidored"/>
</dbReference>
<accession>A0A382MEA9</accession>
<organism evidence="8">
    <name type="scientific">marine metagenome</name>
    <dbReference type="NCBI Taxonomy" id="408172"/>
    <lineage>
        <taxon>unclassified sequences</taxon>
        <taxon>metagenomes</taxon>
        <taxon>ecological metagenomes</taxon>
    </lineage>
</organism>
<dbReference type="PANTHER" id="PTHR42923">
    <property type="entry name" value="PROTOPORPHYRINOGEN OXIDASE"/>
    <property type="match status" value="1"/>
</dbReference>
<keyword evidence="2" id="KW-0285">Flavoprotein</keyword>
<reference evidence="8" key="1">
    <citation type="submission" date="2018-05" db="EMBL/GenBank/DDBJ databases">
        <authorList>
            <person name="Lanie J.A."/>
            <person name="Ng W.-L."/>
            <person name="Kazmierczak K.M."/>
            <person name="Andrzejewski T.M."/>
            <person name="Davidsen T.M."/>
            <person name="Wayne K.J."/>
            <person name="Tettelin H."/>
            <person name="Glass J.I."/>
            <person name="Rusch D."/>
            <person name="Podicherti R."/>
            <person name="Tsui H.-C.T."/>
            <person name="Winkler M.E."/>
        </authorList>
    </citation>
    <scope>NUCLEOTIDE SEQUENCE</scope>
</reference>
<dbReference type="Pfam" id="PF01593">
    <property type="entry name" value="Amino_oxidase"/>
    <property type="match status" value="1"/>
</dbReference>
<comment type="pathway">
    <text evidence="6">Porphyrin-containing compound metabolism.</text>
</comment>
<dbReference type="InterPro" id="IPR002937">
    <property type="entry name" value="Amino_oxidase"/>
</dbReference>
<sequence>MGTLTDALGQRLKEQIRTGQAIGKLIKQNGAWSLGQAGEHSGVLLALPAFRLAEMRVTCESKPISLSMLAGIQYAPVASVVLGFRREDVEHPLDGFGALNPEVEQLNSLGTIFSSSLFPNRAPLGQVLLTSYVGGLRAPHLVTKSPDEICELVMEDLRIVLGVRGEPTFQHLKFYPRAIPQYDVGYGRFKTHMTNIEEQGDGLFFAGHCRDGISLGDSIVSGHEAAGRIATHLKKTT</sequence>
<evidence type="ECO:0000256" key="3">
    <source>
        <dbReference type="ARBA" id="ARBA00022827"/>
    </source>
</evidence>
<dbReference type="SUPFAM" id="SSF51905">
    <property type="entry name" value="FAD/NAD(P)-binding domain"/>
    <property type="match status" value="1"/>
</dbReference>
<gene>
    <name evidence="8" type="ORF">METZ01_LOCUS300073</name>
</gene>
<dbReference type="GO" id="GO:0009534">
    <property type="term" value="C:chloroplast thylakoid"/>
    <property type="evidence" value="ECO:0007669"/>
    <property type="project" value="TreeGrafter"/>
</dbReference>
<evidence type="ECO:0000256" key="5">
    <source>
        <dbReference type="ARBA" id="ARBA00023133"/>
    </source>
</evidence>
<evidence type="ECO:0000256" key="2">
    <source>
        <dbReference type="ARBA" id="ARBA00022630"/>
    </source>
</evidence>
<feature type="domain" description="Amine oxidase" evidence="7">
    <location>
        <begin position="1"/>
        <end position="229"/>
    </location>
</feature>
<dbReference type="InterPro" id="IPR004572">
    <property type="entry name" value="Protoporphyrinogen_oxidase"/>
</dbReference>
<keyword evidence="3" id="KW-0274">FAD</keyword>
<dbReference type="EMBL" id="UINC01093085">
    <property type="protein sequence ID" value="SVC47219.1"/>
    <property type="molecule type" value="Genomic_DNA"/>
</dbReference>
<comment type="cofactor">
    <cofactor evidence="1">
        <name>FAD</name>
        <dbReference type="ChEBI" id="CHEBI:57692"/>
    </cofactor>
</comment>
<evidence type="ECO:0000313" key="8">
    <source>
        <dbReference type="EMBL" id="SVC47219.1"/>
    </source>
</evidence>
<proteinExistence type="predicted"/>
<dbReference type="GO" id="GO:0006783">
    <property type="term" value="P:heme biosynthetic process"/>
    <property type="evidence" value="ECO:0007669"/>
    <property type="project" value="UniProtKB-KW"/>
</dbReference>
<dbReference type="SUPFAM" id="SSF54373">
    <property type="entry name" value="FAD-linked reductases, C-terminal domain"/>
    <property type="match status" value="1"/>
</dbReference>
<evidence type="ECO:0000256" key="1">
    <source>
        <dbReference type="ARBA" id="ARBA00001974"/>
    </source>
</evidence>
<keyword evidence="4" id="KW-0560">Oxidoreductase</keyword>
<dbReference type="GO" id="GO:0004729">
    <property type="term" value="F:oxygen-dependent protoporphyrinogen oxidase activity"/>
    <property type="evidence" value="ECO:0007669"/>
    <property type="project" value="InterPro"/>
</dbReference>
<dbReference type="NCBIfam" id="TIGR00562">
    <property type="entry name" value="proto_IX_ox"/>
    <property type="match status" value="1"/>
</dbReference>
<protein>
    <recommendedName>
        <fullName evidence="7">Amine oxidase domain-containing protein</fullName>
    </recommendedName>
</protein>
<dbReference type="PANTHER" id="PTHR42923:SF44">
    <property type="entry name" value="PROTOPORPHYRINOGEN OXIDASE 2, CHLOROPLASTIC_MITOCHONDRIAL"/>
    <property type="match status" value="1"/>
</dbReference>
<name>A0A382MEA9_9ZZZZ</name>
<dbReference type="InterPro" id="IPR036188">
    <property type="entry name" value="FAD/NAD-bd_sf"/>
</dbReference>